<dbReference type="SMART" id="SM00710">
    <property type="entry name" value="PbH1"/>
    <property type="match status" value="4"/>
</dbReference>
<dbReference type="AlphaFoldDB" id="A0A4S4FL65"/>
<dbReference type="SUPFAM" id="SSF51126">
    <property type="entry name" value="Pectin lyase-like"/>
    <property type="match status" value="1"/>
</dbReference>
<accession>A0A4S4FL65</accession>
<dbReference type="Proteomes" id="UP000309133">
    <property type="component" value="Unassembled WGS sequence"/>
</dbReference>
<gene>
    <name evidence="1" type="ORF">E6C64_09150</name>
</gene>
<protein>
    <submittedName>
        <fullName evidence="1">Right-handed parallel beta-helix repeat-containing protein</fullName>
    </submittedName>
</protein>
<evidence type="ECO:0000313" key="1">
    <source>
        <dbReference type="EMBL" id="THG30794.1"/>
    </source>
</evidence>
<sequence>MITTAPARRSRWRPLIGGLAAAVLVATITGVILGNVSPGEPGTITLCGVSECVATPVAADGSPASDSTFALVGMEPDRGRLTVSNEGAIGATALRILGFFDSADPSRESAAFTPADPSLHLRYPLASGQAVSFSLPLVPSNARSVLVELGGPSPDGPPMDGGAITEAPCARLDSTGCRIASIRVTAAGEADEGQVQAALEAHAVTHSPSSAPGDPAVSAVSAALARDALHQLAVEGRPVPRSVGVPSGTALTRVDGDIRVTQAGTVLDKLDIHGRVIVEAPDVTIIDSIVRGRDEGSRYGLVNALAGQPGLRIIDSEIVATVGNYTVNGIMGYNFELTRVDIHGVVDNVHVTGGDVVIADSYLHGNLHYADDPTHADGSHDDNIQIQTGDNILITGNRMRDAHNAAVQITQDQGPVSNVTIAGNDIDNGGCSINISEKGRGAIVGLTITDNRFGLNMTVSRCGVVGPPSTVIDLSRNTFTDGSVVSVLRG</sequence>
<keyword evidence="2" id="KW-1185">Reference proteome</keyword>
<proteinExistence type="predicted"/>
<dbReference type="OrthoDB" id="505641at2"/>
<organism evidence="1 2">
    <name type="scientific">Naasia lichenicola</name>
    <dbReference type="NCBI Taxonomy" id="2565933"/>
    <lineage>
        <taxon>Bacteria</taxon>
        <taxon>Bacillati</taxon>
        <taxon>Actinomycetota</taxon>
        <taxon>Actinomycetes</taxon>
        <taxon>Micrococcales</taxon>
        <taxon>Microbacteriaceae</taxon>
        <taxon>Naasia</taxon>
    </lineage>
</organism>
<dbReference type="InterPro" id="IPR006626">
    <property type="entry name" value="PbH1"/>
</dbReference>
<dbReference type="InterPro" id="IPR011050">
    <property type="entry name" value="Pectin_lyase_fold/virulence"/>
</dbReference>
<name>A0A4S4FL65_9MICO</name>
<dbReference type="InterPro" id="IPR012334">
    <property type="entry name" value="Pectin_lyas_fold"/>
</dbReference>
<reference evidence="1 2" key="1">
    <citation type="submission" date="2019-04" db="EMBL/GenBank/DDBJ databases">
        <authorList>
            <person name="Jiang L."/>
        </authorList>
    </citation>
    <scope>NUCLEOTIDE SEQUENCE [LARGE SCALE GENOMIC DNA]</scope>
    <source>
        <strain evidence="1 2">YIM 131853</strain>
    </source>
</reference>
<dbReference type="EMBL" id="SSSM01000004">
    <property type="protein sequence ID" value="THG30794.1"/>
    <property type="molecule type" value="Genomic_DNA"/>
</dbReference>
<comment type="caution">
    <text evidence="1">The sequence shown here is derived from an EMBL/GenBank/DDBJ whole genome shotgun (WGS) entry which is preliminary data.</text>
</comment>
<evidence type="ECO:0000313" key="2">
    <source>
        <dbReference type="Proteomes" id="UP000309133"/>
    </source>
</evidence>
<dbReference type="Gene3D" id="2.160.20.10">
    <property type="entry name" value="Single-stranded right-handed beta-helix, Pectin lyase-like"/>
    <property type="match status" value="1"/>
</dbReference>
<dbReference type="RefSeq" id="WP_136427207.1">
    <property type="nucleotide sequence ID" value="NZ_SSSM01000004.1"/>
</dbReference>